<dbReference type="Proteomes" id="UP000287969">
    <property type="component" value="Chromosome"/>
</dbReference>
<keyword evidence="3" id="KW-1185">Reference proteome</keyword>
<organism evidence="2 3">
    <name type="scientific">Acidilutibacter cellobiosedens</name>
    <dbReference type="NCBI Taxonomy" id="2507161"/>
    <lineage>
        <taxon>Bacteria</taxon>
        <taxon>Bacillati</taxon>
        <taxon>Bacillota</taxon>
        <taxon>Tissierellia</taxon>
        <taxon>Tissierellales</taxon>
        <taxon>Acidilutibacteraceae</taxon>
        <taxon>Acidilutibacter</taxon>
    </lineage>
</organism>
<accession>A0A410QGJ9</accession>
<evidence type="ECO:0000313" key="2">
    <source>
        <dbReference type="EMBL" id="QAT63222.1"/>
    </source>
</evidence>
<proteinExistence type="predicted"/>
<dbReference type="RefSeq" id="WP_128753371.1">
    <property type="nucleotide sequence ID" value="NZ_CP035282.1"/>
</dbReference>
<evidence type="ECO:0000313" key="3">
    <source>
        <dbReference type="Proteomes" id="UP000287969"/>
    </source>
</evidence>
<gene>
    <name evidence="2" type="ORF">EQM13_17465</name>
</gene>
<dbReference type="KEGG" id="spoa:EQM13_17465"/>
<keyword evidence="1" id="KW-1133">Transmembrane helix</keyword>
<dbReference type="AlphaFoldDB" id="A0A410QGJ9"/>
<keyword evidence="1" id="KW-0812">Transmembrane</keyword>
<name>A0A410QGJ9_9FIRM</name>
<dbReference type="EMBL" id="CP035282">
    <property type="protein sequence ID" value="QAT63222.1"/>
    <property type="molecule type" value="Genomic_DNA"/>
</dbReference>
<evidence type="ECO:0000256" key="1">
    <source>
        <dbReference type="SAM" id="Phobius"/>
    </source>
</evidence>
<protein>
    <submittedName>
        <fullName evidence="2">Uncharacterized protein</fullName>
    </submittedName>
</protein>
<feature type="transmembrane region" description="Helical" evidence="1">
    <location>
        <begin position="7"/>
        <end position="24"/>
    </location>
</feature>
<reference evidence="3" key="1">
    <citation type="submission" date="2019-01" db="EMBL/GenBank/DDBJ databases">
        <title>Draft genomes of a novel of Sporanaerobacter strains.</title>
        <authorList>
            <person name="Ma S."/>
        </authorList>
    </citation>
    <scope>NUCLEOTIDE SEQUENCE [LARGE SCALE GENOMIC DNA]</scope>
    <source>
        <strain evidence="3">NJN-17</strain>
    </source>
</reference>
<sequence>MKKVKNVILLISLIIGLYVLIIIPKTKTVYEPINPYTEPSAETEYIEDPVEEENFKDNLIPNFSGSAYVILLR</sequence>
<keyword evidence="1" id="KW-0472">Membrane</keyword>